<dbReference type="PANTHER" id="PTHR43267">
    <property type="entry name" value="TRNA THREONYLCARBAMOYLADENOSINE DEHYDRATASE"/>
    <property type="match status" value="1"/>
</dbReference>
<dbReference type="SUPFAM" id="SSF69572">
    <property type="entry name" value="Activating enzymes of the ubiquitin-like proteins"/>
    <property type="match status" value="1"/>
</dbReference>
<evidence type="ECO:0000259" key="1">
    <source>
        <dbReference type="Pfam" id="PF00899"/>
    </source>
</evidence>
<dbReference type="GO" id="GO:0061503">
    <property type="term" value="F:tRNA threonylcarbamoyladenosine dehydratase"/>
    <property type="evidence" value="ECO:0007669"/>
    <property type="project" value="TreeGrafter"/>
</dbReference>
<accession>A0A4Q1RJR6</accession>
<dbReference type="InterPro" id="IPR045886">
    <property type="entry name" value="ThiF/MoeB/HesA"/>
</dbReference>
<comment type="caution">
    <text evidence="2">The sequence shown here is derived from an EMBL/GenBank/DDBJ whole genome shotgun (WGS) entry which is preliminary data.</text>
</comment>
<dbReference type="InterPro" id="IPR035985">
    <property type="entry name" value="Ubiquitin-activating_enz"/>
</dbReference>
<protein>
    <submittedName>
        <fullName evidence="2">tRNA threonylcarbamoyladenosine dehydratase</fullName>
    </submittedName>
</protein>
<dbReference type="OrthoDB" id="9804150at2"/>
<dbReference type="GO" id="GO:0061504">
    <property type="term" value="P:cyclic threonylcarbamoyladenosine biosynthetic process"/>
    <property type="evidence" value="ECO:0007669"/>
    <property type="project" value="TreeGrafter"/>
</dbReference>
<gene>
    <name evidence="2" type="ORF">ETP43_12710</name>
</gene>
<evidence type="ECO:0000313" key="2">
    <source>
        <dbReference type="EMBL" id="RXS75980.1"/>
    </source>
</evidence>
<dbReference type="FunFam" id="3.40.50.720:FF:000141">
    <property type="entry name" value="tRNA threonylcarbamoyladenosine dehydratase"/>
    <property type="match status" value="1"/>
</dbReference>
<dbReference type="PANTHER" id="PTHR43267:SF1">
    <property type="entry name" value="TRNA THREONYLCARBAMOYLADENOSINE DEHYDRATASE"/>
    <property type="match status" value="1"/>
</dbReference>
<sequence length="255" mass="28533">MLNQFSRTQLLLGEEAMEKLKNSRVAVFGIGGVGGYVCEALVRSGVGAFDLIDDDKVCLTNLNRQIIATRKTVGKYKVDVMKERMLEINPNVDVRIHKCFFLPENADEFPFEEYDYVVDAVDTVTAKIELVMKCKEKNVPIMSSMGAGNKLDASQFKVADIYKTKVCPLAKVMRRELKKRRVRKLKVVYSEELPKRPIEDMSISCRTHCICPPGAAHKCTERRDIPGSVAYVPSVAGLIIAGEVVKDLTTVKKTK</sequence>
<dbReference type="CDD" id="cd00755">
    <property type="entry name" value="YgdL_like"/>
    <property type="match status" value="1"/>
</dbReference>
<keyword evidence="3" id="KW-1185">Reference proteome</keyword>
<proteinExistence type="predicted"/>
<dbReference type="Pfam" id="PF00899">
    <property type="entry name" value="ThiF"/>
    <property type="match status" value="1"/>
</dbReference>
<reference evidence="2 3" key="1">
    <citation type="submission" date="2019-01" db="EMBL/GenBank/DDBJ databases">
        <title>Blautia sp. nov. KGMB01111 isolated human feces.</title>
        <authorList>
            <person name="Park J.-E."/>
            <person name="Kim J.-S."/>
            <person name="Park S.-H."/>
        </authorList>
    </citation>
    <scope>NUCLEOTIDE SEQUENCE [LARGE SCALE GENOMIC DNA]</scope>
    <source>
        <strain evidence="2 3">KGMB01111</strain>
    </source>
</reference>
<dbReference type="RefSeq" id="WP_129258456.1">
    <property type="nucleotide sequence ID" value="NZ_SDKC01000001.1"/>
</dbReference>
<organism evidence="2 3">
    <name type="scientific">Blautia faecicola</name>
    <dbReference type="NCBI Taxonomy" id="2509240"/>
    <lineage>
        <taxon>Bacteria</taxon>
        <taxon>Bacillati</taxon>
        <taxon>Bacillota</taxon>
        <taxon>Clostridia</taxon>
        <taxon>Lachnospirales</taxon>
        <taxon>Lachnospiraceae</taxon>
        <taxon>Blautia</taxon>
    </lineage>
</organism>
<dbReference type="AlphaFoldDB" id="A0A4Q1RJR6"/>
<dbReference type="Proteomes" id="UP000290106">
    <property type="component" value="Unassembled WGS sequence"/>
</dbReference>
<evidence type="ECO:0000313" key="3">
    <source>
        <dbReference type="Proteomes" id="UP000290106"/>
    </source>
</evidence>
<dbReference type="Gene3D" id="3.40.50.720">
    <property type="entry name" value="NAD(P)-binding Rossmann-like Domain"/>
    <property type="match status" value="1"/>
</dbReference>
<dbReference type="GO" id="GO:0008641">
    <property type="term" value="F:ubiquitin-like modifier activating enzyme activity"/>
    <property type="evidence" value="ECO:0007669"/>
    <property type="project" value="InterPro"/>
</dbReference>
<dbReference type="EMBL" id="SDKC01000001">
    <property type="protein sequence ID" value="RXS75980.1"/>
    <property type="molecule type" value="Genomic_DNA"/>
</dbReference>
<name>A0A4Q1RJR6_9FIRM</name>
<dbReference type="InterPro" id="IPR000594">
    <property type="entry name" value="ThiF_NAD_FAD-bd"/>
</dbReference>
<feature type="domain" description="THIF-type NAD/FAD binding fold" evidence="1">
    <location>
        <begin position="10"/>
        <end position="252"/>
    </location>
</feature>